<comment type="caution">
    <text evidence="7">The sequence shown here is derived from an EMBL/GenBank/DDBJ whole genome shotgun (WGS) entry which is preliminary data.</text>
</comment>
<evidence type="ECO:0000256" key="5">
    <source>
        <dbReference type="ARBA" id="ARBA00023136"/>
    </source>
</evidence>
<dbReference type="InterPro" id="IPR002994">
    <property type="entry name" value="Surf1/Shy1"/>
</dbReference>
<organism evidence="7 8">
    <name type="scientific">Poecile atricapillus</name>
    <name type="common">Black-capped chickadee</name>
    <name type="synonym">Parus atricapillus</name>
    <dbReference type="NCBI Taxonomy" id="48891"/>
    <lineage>
        <taxon>Eukaryota</taxon>
        <taxon>Metazoa</taxon>
        <taxon>Chordata</taxon>
        <taxon>Craniata</taxon>
        <taxon>Vertebrata</taxon>
        <taxon>Euteleostomi</taxon>
        <taxon>Archelosauria</taxon>
        <taxon>Archosauria</taxon>
        <taxon>Dinosauria</taxon>
        <taxon>Saurischia</taxon>
        <taxon>Theropoda</taxon>
        <taxon>Coelurosauria</taxon>
        <taxon>Aves</taxon>
        <taxon>Neognathae</taxon>
        <taxon>Neoaves</taxon>
        <taxon>Telluraves</taxon>
        <taxon>Australaves</taxon>
        <taxon>Passeriformes</taxon>
        <taxon>Paridae</taxon>
        <taxon>Poecile</taxon>
    </lineage>
</organism>
<feature type="non-terminal residue" evidence="7">
    <location>
        <position position="1"/>
    </location>
</feature>
<dbReference type="InterPro" id="IPR045214">
    <property type="entry name" value="Surf1/Surf4"/>
</dbReference>
<dbReference type="PROSITE" id="PS50895">
    <property type="entry name" value="SURF1"/>
    <property type="match status" value="1"/>
</dbReference>
<keyword evidence="6" id="KW-0496">Mitochondrion</keyword>
<keyword evidence="3" id="KW-0812">Transmembrane</keyword>
<sequence>LGRRQSSTAAADTSGEDTVLKWGLLLIPLTTFGLGTWQVQRRKWKLDLIAQLASRITADPIPLTLDPMELKELEYRPVKVRGHFDHSKELYILPRSLLNPEREAREAGRITSHPENGANVITPFYCTELGVTILVNRGFVPREKLKPETRLKGQVRG</sequence>
<proteinExistence type="inferred from homology"/>
<dbReference type="Pfam" id="PF02104">
    <property type="entry name" value="SURF1"/>
    <property type="match status" value="1"/>
</dbReference>
<evidence type="ECO:0000256" key="3">
    <source>
        <dbReference type="ARBA" id="ARBA00022692"/>
    </source>
</evidence>
<keyword evidence="8" id="KW-1185">Reference proteome</keyword>
<dbReference type="GO" id="GO:0005743">
    <property type="term" value="C:mitochondrial inner membrane"/>
    <property type="evidence" value="ECO:0007669"/>
    <property type="project" value="UniProtKB-SubCell"/>
</dbReference>
<evidence type="ECO:0000313" key="7">
    <source>
        <dbReference type="EMBL" id="NWZ86689.1"/>
    </source>
</evidence>
<reference evidence="7 8" key="1">
    <citation type="submission" date="2019-09" db="EMBL/GenBank/DDBJ databases">
        <title>Bird 10,000 Genomes (B10K) Project - Family phase.</title>
        <authorList>
            <person name="Zhang G."/>
        </authorList>
    </citation>
    <scope>NUCLEOTIDE SEQUENCE [LARGE SCALE GENOMIC DNA]</scope>
    <source>
        <strain evidence="7">OUT-0023</strain>
        <tissue evidence="7">Blood</tissue>
    </source>
</reference>
<dbReference type="AlphaFoldDB" id="A0A7K7R3C7"/>
<dbReference type="CDD" id="cd06662">
    <property type="entry name" value="SURF1"/>
    <property type="match status" value="1"/>
</dbReference>
<evidence type="ECO:0000256" key="2">
    <source>
        <dbReference type="ARBA" id="ARBA00007165"/>
    </source>
</evidence>
<accession>A0A7K7R3C7</accession>
<dbReference type="Proteomes" id="UP000540071">
    <property type="component" value="Unassembled WGS sequence"/>
</dbReference>
<comment type="similarity">
    <text evidence="2 6">Belongs to the SURF1 family.</text>
</comment>
<dbReference type="PANTHER" id="PTHR23427:SF2">
    <property type="entry name" value="SURFEIT LOCUS PROTEIN 1"/>
    <property type="match status" value="1"/>
</dbReference>
<keyword evidence="4" id="KW-1133">Transmembrane helix</keyword>
<name>A0A7K7R3C7_POEAT</name>
<protein>
    <recommendedName>
        <fullName evidence="6">SURF1-like protein</fullName>
    </recommendedName>
</protein>
<comment type="subcellular location">
    <subcellularLocation>
        <location evidence="1">Membrane</location>
    </subcellularLocation>
    <subcellularLocation>
        <location evidence="6">Mitochondrion inner membrane</location>
        <topology evidence="6">Multi-pass membrane protein</topology>
    </subcellularLocation>
</comment>
<dbReference type="EMBL" id="VZSS01000151">
    <property type="protein sequence ID" value="NWZ86689.1"/>
    <property type="molecule type" value="Genomic_DNA"/>
</dbReference>
<evidence type="ECO:0000256" key="1">
    <source>
        <dbReference type="ARBA" id="ARBA00004370"/>
    </source>
</evidence>
<keyword evidence="6" id="KW-0999">Mitochondrion inner membrane</keyword>
<evidence type="ECO:0000256" key="4">
    <source>
        <dbReference type="ARBA" id="ARBA00022989"/>
    </source>
</evidence>
<evidence type="ECO:0000313" key="8">
    <source>
        <dbReference type="Proteomes" id="UP000540071"/>
    </source>
</evidence>
<dbReference type="GO" id="GO:0033617">
    <property type="term" value="P:mitochondrial respiratory chain complex IV assembly"/>
    <property type="evidence" value="ECO:0007669"/>
    <property type="project" value="TreeGrafter"/>
</dbReference>
<comment type="function">
    <text evidence="6">Probably involved in the biogenesis of the COX complex.</text>
</comment>
<feature type="non-terminal residue" evidence="7">
    <location>
        <position position="157"/>
    </location>
</feature>
<dbReference type="PANTHER" id="PTHR23427">
    <property type="entry name" value="SURFEIT LOCUS PROTEIN"/>
    <property type="match status" value="1"/>
</dbReference>
<keyword evidence="5" id="KW-0472">Membrane</keyword>
<evidence type="ECO:0000256" key="6">
    <source>
        <dbReference type="RuleBase" id="RU363076"/>
    </source>
</evidence>
<gene>
    <name evidence="7" type="primary">Surf1</name>
    <name evidence="7" type="ORF">POEATR_R14783</name>
</gene>